<keyword evidence="16 18" id="KW-0472">Membrane</keyword>
<proteinExistence type="inferred from homology"/>
<dbReference type="PANTHER" id="PTHR46552:SF1">
    <property type="entry name" value="NADH-UBIQUINONE OXIDOREDUCTASE CHAIN 2"/>
    <property type="match status" value="1"/>
</dbReference>
<feature type="transmembrane region" description="Helical" evidence="18">
    <location>
        <begin position="164"/>
        <end position="180"/>
    </location>
</feature>
<feature type="transmembrane region" description="Helical" evidence="18">
    <location>
        <begin position="186"/>
        <end position="206"/>
    </location>
</feature>
<evidence type="ECO:0000256" key="11">
    <source>
        <dbReference type="ARBA" id="ARBA00022982"/>
    </source>
</evidence>
<dbReference type="PRINTS" id="PR01436">
    <property type="entry name" value="NADHDHGNASE2"/>
</dbReference>
<feature type="transmembrane region" description="Helical" evidence="18">
    <location>
        <begin position="85"/>
        <end position="108"/>
    </location>
</feature>
<evidence type="ECO:0000256" key="16">
    <source>
        <dbReference type="ARBA" id="ARBA00023136"/>
    </source>
</evidence>
<keyword evidence="7 18" id="KW-0679">Respiratory chain</keyword>
<evidence type="ECO:0000256" key="4">
    <source>
        <dbReference type="ARBA" id="ARBA00012944"/>
    </source>
</evidence>
<dbReference type="InterPro" id="IPR003917">
    <property type="entry name" value="NADH_UbQ_OxRdtase_chain2"/>
</dbReference>
<feature type="transmembrane region" description="Helical" evidence="18">
    <location>
        <begin position="29"/>
        <end position="47"/>
    </location>
</feature>
<feature type="transmembrane region" description="Helical" evidence="18">
    <location>
        <begin position="115"/>
        <end position="134"/>
    </location>
</feature>
<dbReference type="AlphaFoldDB" id="A0A0U2F0M2"/>
<comment type="similarity">
    <text evidence="3 18">Belongs to the complex I subunit 2 family.</text>
</comment>
<feature type="transmembrane region" description="Helical" evidence="18">
    <location>
        <begin position="226"/>
        <end position="248"/>
    </location>
</feature>
<feature type="domain" description="NADH:quinone oxidoreductase/Mrp antiporter transmembrane" evidence="19">
    <location>
        <begin position="86"/>
        <end position="273"/>
    </location>
</feature>
<keyword evidence="6" id="KW-0813">Transport</keyword>
<evidence type="ECO:0000256" key="8">
    <source>
        <dbReference type="ARBA" id="ARBA00022692"/>
    </source>
</evidence>
<evidence type="ECO:0000256" key="18">
    <source>
        <dbReference type="RuleBase" id="RU003403"/>
    </source>
</evidence>
<evidence type="ECO:0000259" key="19">
    <source>
        <dbReference type="Pfam" id="PF00361"/>
    </source>
</evidence>
<evidence type="ECO:0000256" key="3">
    <source>
        <dbReference type="ARBA" id="ARBA00007012"/>
    </source>
</evidence>
<evidence type="ECO:0000256" key="14">
    <source>
        <dbReference type="ARBA" id="ARBA00023075"/>
    </source>
</evidence>
<evidence type="ECO:0000256" key="9">
    <source>
        <dbReference type="ARBA" id="ARBA00022792"/>
    </source>
</evidence>
<dbReference type="PANTHER" id="PTHR46552">
    <property type="entry name" value="NADH-UBIQUINONE OXIDOREDUCTASE CHAIN 2"/>
    <property type="match status" value="1"/>
</dbReference>
<keyword evidence="8 18" id="KW-0812">Transmembrane</keyword>
<keyword evidence="14 18" id="KW-0830">Ubiquinone</keyword>
<feature type="transmembrane region" description="Helical" evidence="18">
    <location>
        <begin position="298"/>
        <end position="319"/>
    </location>
</feature>
<evidence type="ECO:0000256" key="17">
    <source>
        <dbReference type="ARBA" id="ARBA00049551"/>
    </source>
</evidence>
<protein>
    <recommendedName>
        <fullName evidence="5 18">NADH-ubiquinone oxidoreductase chain 2</fullName>
        <ecNumber evidence="4 18">7.1.1.2</ecNumber>
    </recommendedName>
</protein>
<dbReference type="GO" id="GO:0008137">
    <property type="term" value="F:NADH dehydrogenase (ubiquinone) activity"/>
    <property type="evidence" value="ECO:0007669"/>
    <property type="project" value="UniProtKB-EC"/>
</dbReference>
<evidence type="ECO:0000256" key="2">
    <source>
        <dbReference type="ARBA" id="ARBA00004448"/>
    </source>
</evidence>
<sequence>MKMNSSIILFYSVMLLGVMLSLSSNNWVMIWLGMELSLMSFVPLINNSLMISSESAMKYFIVQSVSSSMFILGMVMMLTKPYFNYEMIIVLSMMMKMGAAPFHTWLLSMIEGLDYAALFILFTFMKIVPMIIIMDMNMSSSLFIMTSLIVGSMFGLTQNSVRKILSYSSIFNMGFMIYSLSNMSLWFLYFSLYSINLLFFTLVLNYNNINYLNQLVLNCYGEKSKLCIWTLMLSSGGMPPMMGFWGKLVIIELSINNSDWLISLIMIFTSLMTMFYYNRLCFISMCISSMMMKWKMSYLSWMNMNIMIINFIAMPFVIISKYLN</sequence>
<organism evidence="20">
    <name type="scientific">Idioscopus nitidulus</name>
    <dbReference type="NCBI Taxonomy" id="1561089"/>
    <lineage>
        <taxon>Eukaryota</taxon>
        <taxon>Metazoa</taxon>
        <taxon>Ecdysozoa</taxon>
        <taxon>Arthropoda</taxon>
        <taxon>Hexapoda</taxon>
        <taxon>Insecta</taxon>
        <taxon>Pterygota</taxon>
        <taxon>Neoptera</taxon>
        <taxon>Paraneoptera</taxon>
        <taxon>Hemiptera</taxon>
        <taxon>Auchenorrhyncha</taxon>
        <taxon>Membracoidea</taxon>
        <taxon>Cicadellidae</taxon>
        <taxon>Eurymelinae</taxon>
        <taxon>Idiocerini</taxon>
        <taxon>Idioscopus</taxon>
    </lineage>
</organism>
<evidence type="ECO:0000256" key="7">
    <source>
        <dbReference type="ARBA" id="ARBA00022660"/>
    </source>
</evidence>
<feature type="transmembrane region" description="Helical" evidence="18">
    <location>
        <begin position="59"/>
        <end position="79"/>
    </location>
</feature>
<feature type="domain" description="NADH:quinone oxidoreductase/Mrp antiporter transmembrane" evidence="19">
    <location>
        <begin position="24"/>
        <end position="79"/>
    </location>
</feature>
<comment type="function">
    <text evidence="18">Core subunit of the mitochondrial membrane respiratory chain NADH dehydrogenase (Complex I) which catalyzes electron transfer from NADH through the respiratory chain, using ubiquinone as an electron acceptor. Essential for the catalytic activity and assembly of complex I.</text>
</comment>
<dbReference type="GO" id="GO:0006120">
    <property type="term" value="P:mitochondrial electron transport, NADH to ubiquinone"/>
    <property type="evidence" value="ECO:0007669"/>
    <property type="project" value="InterPro"/>
</dbReference>
<comment type="catalytic activity">
    <reaction evidence="17 18">
        <text>a ubiquinone + NADH + 5 H(+)(in) = a ubiquinol + NAD(+) + 4 H(+)(out)</text>
        <dbReference type="Rhea" id="RHEA:29091"/>
        <dbReference type="Rhea" id="RHEA-COMP:9565"/>
        <dbReference type="Rhea" id="RHEA-COMP:9566"/>
        <dbReference type="ChEBI" id="CHEBI:15378"/>
        <dbReference type="ChEBI" id="CHEBI:16389"/>
        <dbReference type="ChEBI" id="CHEBI:17976"/>
        <dbReference type="ChEBI" id="CHEBI:57540"/>
        <dbReference type="ChEBI" id="CHEBI:57945"/>
        <dbReference type="EC" id="7.1.1.2"/>
    </reaction>
</comment>
<evidence type="ECO:0000256" key="1">
    <source>
        <dbReference type="ARBA" id="ARBA00003257"/>
    </source>
</evidence>
<comment type="function">
    <text evidence="1">Core subunit of the mitochondrial membrane respiratory chain NADH dehydrogenase (Complex I) that is believed to belong to the minimal assembly required for catalysis. Complex I functions in the transfer of electrons from NADH to the respiratory chain. The immediate electron acceptor for the enzyme is believed to be ubiquinone.</text>
</comment>
<accession>A0A0U2F0M2</accession>
<dbReference type="Pfam" id="PF00361">
    <property type="entry name" value="Proton_antipo_M"/>
    <property type="match status" value="2"/>
</dbReference>
<comment type="subcellular location">
    <subcellularLocation>
        <location evidence="2 18">Mitochondrion inner membrane</location>
        <topology evidence="2 18">Multi-pass membrane protein</topology>
    </subcellularLocation>
</comment>
<evidence type="ECO:0000256" key="10">
    <source>
        <dbReference type="ARBA" id="ARBA00022967"/>
    </source>
</evidence>
<dbReference type="EMBL" id="KR024406">
    <property type="protein sequence ID" value="AKU47317.1"/>
    <property type="molecule type" value="Genomic_DNA"/>
</dbReference>
<keyword evidence="9 18" id="KW-0999">Mitochondrion inner membrane</keyword>
<dbReference type="GO" id="GO:0005743">
    <property type="term" value="C:mitochondrial inner membrane"/>
    <property type="evidence" value="ECO:0007669"/>
    <property type="project" value="UniProtKB-SubCell"/>
</dbReference>
<evidence type="ECO:0000256" key="12">
    <source>
        <dbReference type="ARBA" id="ARBA00022989"/>
    </source>
</evidence>
<feature type="transmembrane region" description="Helical" evidence="18">
    <location>
        <begin position="260"/>
        <end position="277"/>
    </location>
</feature>
<evidence type="ECO:0000256" key="15">
    <source>
        <dbReference type="ARBA" id="ARBA00023128"/>
    </source>
</evidence>
<keyword evidence="13 18" id="KW-0520">NAD</keyword>
<keyword evidence="10 18" id="KW-1278">Translocase</keyword>
<evidence type="ECO:0000256" key="13">
    <source>
        <dbReference type="ARBA" id="ARBA00023027"/>
    </source>
</evidence>
<feature type="transmembrane region" description="Helical" evidence="18">
    <location>
        <begin position="140"/>
        <end position="157"/>
    </location>
</feature>
<geneLocation type="mitochondrion" evidence="20"/>
<evidence type="ECO:0000313" key="20">
    <source>
        <dbReference type="EMBL" id="AKU47317.1"/>
    </source>
</evidence>
<name>A0A0U2F0M2_9HEMI</name>
<feature type="transmembrane region" description="Helical" evidence="18">
    <location>
        <begin position="7"/>
        <end position="23"/>
    </location>
</feature>
<evidence type="ECO:0000256" key="5">
    <source>
        <dbReference type="ARBA" id="ARBA00021008"/>
    </source>
</evidence>
<gene>
    <name evidence="20" type="primary">nad2</name>
</gene>
<keyword evidence="12 18" id="KW-1133">Transmembrane helix</keyword>
<evidence type="ECO:0000256" key="6">
    <source>
        <dbReference type="ARBA" id="ARBA00022448"/>
    </source>
</evidence>
<dbReference type="InterPro" id="IPR050175">
    <property type="entry name" value="Complex_I_Subunit_2"/>
</dbReference>
<dbReference type="InterPro" id="IPR001750">
    <property type="entry name" value="ND/Mrp_TM"/>
</dbReference>
<reference evidence="20" key="1">
    <citation type="submission" date="2015-03" db="EMBL/GenBank/DDBJ databases">
        <title>The mitochondrial genome of the Mango hopper, Idioscopus nitidulus (Hemiptera:Cicadellidae): complete DNA sequence, genome organization, and phylogenetic analysis with other Cicadellids using nextgen DNA sequencing.</title>
        <authorList>
            <person name="Choudhary J.S."/>
            <person name="Naaz N."/>
            <person name="Prabhakar C.S."/>
            <person name="Das B."/>
            <person name="Bhatt B.P."/>
        </authorList>
    </citation>
    <scope>NUCLEOTIDE SEQUENCE</scope>
</reference>
<keyword evidence="11 18" id="KW-0249">Electron transport</keyword>
<dbReference type="EC" id="7.1.1.2" evidence="4 18"/>
<keyword evidence="15 18" id="KW-0496">Mitochondrion</keyword>